<evidence type="ECO:0000313" key="1">
    <source>
        <dbReference type="EMBL" id="SJZ37287.1"/>
    </source>
</evidence>
<accession>A0A1T4K4N5</accession>
<organism evidence="1 2">
    <name type="scientific">Garciella nitratireducens DSM 15102</name>
    <dbReference type="NCBI Taxonomy" id="1121911"/>
    <lineage>
        <taxon>Bacteria</taxon>
        <taxon>Bacillati</taxon>
        <taxon>Bacillota</taxon>
        <taxon>Clostridia</taxon>
        <taxon>Eubacteriales</taxon>
        <taxon>Eubacteriaceae</taxon>
        <taxon>Garciella</taxon>
    </lineage>
</organism>
<gene>
    <name evidence="1" type="ORF">SAMN02745973_00335</name>
</gene>
<proteinExistence type="predicted"/>
<reference evidence="1 2" key="1">
    <citation type="submission" date="2017-02" db="EMBL/GenBank/DDBJ databases">
        <authorList>
            <person name="Peterson S.W."/>
        </authorList>
    </citation>
    <scope>NUCLEOTIDE SEQUENCE [LARGE SCALE GENOMIC DNA]</scope>
    <source>
        <strain evidence="1 2">DSM 15102</strain>
    </source>
</reference>
<dbReference type="Pfam" id="PF09548">
    <property type="entry name" value="Spore_III_AB"/>
    <property type="match status" value="1"/>
</dbReference>
<dbReference type="EMBL" id="FUWV01000001">
    <property type="protein sequence ID" value="SJZ37287.1"/>
    <property type="molecule type" value="Genomic_DNA"/>
</dbReference>
<dbReference type="NCBIfam" id="TIGR02833">
    <property type="entry name" value="spore_III_AB"/>
    <property type="match status" value="1"/>
</dbReference>
<name>A0A1T4K4N5_9FIRM</name>
<dbReference type="InterPro" id="IPR014198">
    <property type="entry name" value="Spore_III_AB"/>
</dbReference>
<dbReference type="AlphaFoldDB" id="A0A1T4K4N5"/>
<dbReference type="RefSeq" id="WP_087677773.1">
    <property type="nucleotide sequence ID" value="NZ_FUWV01000001.1"/>
</dbReference>
<keyword evidence="2" id="KW-1185">Reference proteome</keyword>
<sequence length="172" mass="20023">MIKIFGSTIVLISSTLIGLLMANKYKARVRQLKEIRNSFQMIEIEIFYTATPIIEVMEKLSKQSPQPLKEIFNNILNNLKKRKGESLGDIWKKSFEKERKYTAFTQEDLEVIYFFGSILGTSDRESQLKNAKLVQSQLLKLQEYAEREWIKNERLYKNLGILSGLTVIIILV</sequence>
<protein>
    <submittedName>
        <fullName evidence="1">Stage III sporulation protein AB</fullName>
    </submittedName>
</protein>
<evidence type="ECO:0000313" key="2">
    <source>
        <dbReference type="Proteomes" id="UP000196365"/>
    </source>
</evidence>
<dbReference type="Proteomes" id="UP000196365">
    <property type="component" value="Unassembled WGS sequence"/>
</dbReference>
<dbReference type="OrthoDB" id="1779801at2"/>
<dbReference type="PIRSF" id="PIRSF021435">
    <property type="entry name" value="SpoIIIAB"/>
    <property type="match status" value="1"/>
</dbReference>